<evidence type="ECO:0000313" key="2">
    <source>
        <dbReference type="EMBL" id="EZG43086.1"/>
    </source>
</evidence>
<comment type="caution">
    <text evidence="2">The sequence shown here is derived from an EMBL/GenBank/DDBJ whole genome shotgun (WGS) entry which is preliminary data.</text>
</comment>
<dbReference type="EMBL" id="AFNH02001442">
    <property type="protein sequence ID" value="EZG43086.1"/>
    <property type="molecule type" value="Genomic_DNA"/>
</dbReference>
<accession>A0A023AWG3</accession>
<feature type="compositionally biased region" description="Polar residues" evidence="1">
    <location>
        <begin position="126"/>
        <end position="138"/>
    </location>
</feature>
<organism evidence="2 3">
    <name type="scientific">Gregarina niphandrodes</name>
    <name type="common">Septate eugregarine</name>
    <dbReference type="NCBI Taxonomy" id="110365"/>
    <lineage>
        <taxon>Eukaryota</taxon>
        <taxon>Sar</taxon>
        <taxon>Alveolata</taxon>
        <taxon>Apicomplexa</taxon>
        <taxon>Conoidasida</taxon>
        <taxon>Gregarinasina</taxon>
        <taxon>Eugregarinorida</taxon>
        <taxon>Gregarinidae</taxon>
        <taxon>Gregarina</taxon>
    </lineage>
</organism>
<dbReference type="GeneID" id="22916230"/>
<dbReference type="Proteomes" id="UP000019763">
    <property type="component" value="Unassembled WGS sequence"/>
</dbReference>
<dbReference type="VEuPathDB" id="CryptoDB:GNI_189270"/>
<protein>
    <submittedName>
        <fullName evidence="2">Uncharacterized protein</fullName>
    </submittedName>
</protein>
<evidence type="ECO:0000313" key="3">
    <source>
        <dbReference type="Proteomes" id="UP000019763"/>
    </source>
</evidence>
<feature type="non-terminal residue" evidence="2">
    <location>
        <position position="178"/>
    </location>
</feature>
<proteinExistence type="predicted"/>
<feature type="region of interest" description="Disordered" evidence="1">
    <location>
        <begin position="1"/>
        <end position="38"/>
    </location>
</feature>
<name>A0A023AWG3_GRENI</name>
<feature type="compositionally biased region" description="Basic and acidic residues" evidence="1">
    <location>
        <begin position="157"/>
        <end position="170"/>
    </location>
</feature>
<dbReference type="RefSeq" id="XP_011134681.1">
    <property type="nucleotide sequence ID" value="XM_011136379.1"/>
</dbReference>
<reference evidence="2" key="1">
    <citation type="submission" date="2013-12" db="EMBL/GenBank/DDBJ databases">
        <authorList>
            <person name="Omoto C.K."/>
            <person name="Sibley D."/>
            <person name="Venepally P."/>
            <person name="Hadjithomas M."/>
            <person name="Karamycheva S."/>
            <person name="Brunk B."/>
            <person name="Roos D."/>
            <person name="Caler E."/>
            <person name="Lorenzi H."/>
        </authorList>
    </citation>
    <scope>NUCLEOTIDE SEQUENCE</scope>
</reference>
<evidence type="ECO:0000256" key="1">
    <source>
        <dbReference type="SAM" id="MobiDB-lite"/>
    </source>
</evidence>
<dbReference type="AlphaFoldDB" id="A0A023AWG3"/>
<gene>
    <name evidence="2" type="ORF">GNI_189270</name>
</gene>
<sequence length="178" mass="20166">MEEDYHSTDGGDAPAPRPETTTITIAPQPLPERKRRITQVTPPTLGELAVVVYDLKEEIARLRQDVRAERKRGETETAMLNDMVEAYTGMTTLTKEHHKKQTAQITKMMNEISDRQTEQINKMMNEISNKLLTATQRYPSHDETTKPTTKAKTSRPRATDSSHGPDRDMSEATTTRRG</sequence>
<keyword evidence="3" id="KW-1185">Reference proteome</keyword>
<feature type="region of interest" description="Disordered" evidence="1">
    <location>
        <begin position="126"/>
        <end position="178"/>
    </location>
</feature>